<sequence length="203" mass="22228">MTRPADVEMADHLGADAIGINFYPPSPRAVSIEMAAELADLAGAFCTRVALFVNPDQDEVRRVLERVSIDVIQFHGDESPEFCQGFNKPWIKALRVRDSASLEADLERYRDAQTLLLDAYKPGQPGGTGETFNWQLIPERWRSSIVLAGGLGPANVFEAVSTLRPLGVDVSGGIEAAKGEKSPDKMTEFVRQVRLADAQRETA</sequence>
<evidence type="ECO:0000313" key="12">
    <source>
        <dbReference type="Proteomes" id="UP000626148"/>
    </source>
</evidence>
<dbReference type="GO" id="GO:0000162">
    <property type="term" value="P:L-tryptophan biosynthetic process"/>
    <property type="evidence" value="ECO:0007669"/>
    <property type="project" value="UniProtKB-UniRule"/>
</dbReference>
<dbReference type="SUPFAM" id="SSF51366">
    <property type="entry name" value="Ribulose-phoshate binding barrel"/>
    <property type="match status" value="1"/>
</dbReference>
<keyword evidence="7 9" id="KW-0057">Aromatic amino acid biosynthesis</keyword>
<dbReference type="PANTHER" id="PTHR42894">
    <property type="entry name" value="N-(5'-PHOSPHORIBOSYL)ANTHRANILATE ISOMERASE"/>
    <property type="match status" value="1"/>
</dbReference>
<evidence type="ECO:0000259" key="10">
    <source>
        <dbReference type="Pfam" id="PF00697"/>
    </source>
</evidence>
<dbReference type="Pfam" id="PF00697">
    <property type="entry name" value="PRAI"/>
    <property type="match status" value="1"/>
</dbReference>
<dbReference type="InterPro" id="IPR011060">
    <property type="entry name" value="RibuloseP-bd_barrel"/>
</dbReference>
<gene>
    <name evidence="9 11" type="primary">trpF</name>
    <name evidence="11" type="ORF">GCM10007392_47280</name>
</gene>
<dbReference type="AlphaFoldDB" id="A0A918NKA1"/>
<accession>A0A918NKA1</accession>
<evidence type="ECO:0000256" key="2">
    <source>
        <dbReference type="ARBA" id="ARBA00004664"/>
    </source>
</evidence>
<reference evidence="11" key="1">
    <citation type="journal article" date="2014" name="Int. J. Syst. Evol. Microbiol.">
        <title>Complete genome sequence of Corynebacterium casei LMG S-19264T (=DSM 44701T), isolated from a smear-ripened cheese.</title>
        <authorList>
            <consortium name="US DOE Joint Genome Institute (JGI-PGF)"/>
            <person name="Walter F."/>
            <person name="Albersmeier A."/>
            <person name="Kalinowski J."/>
            <person name="Ruckert C."/>
        </authorList>
    </citation>
    <scope>NUCLEOTIDE SEQUENCE</scope>
    <source>
        <strain evidence="11">KCTC 22169</strain>
    </source>
</reference>
<dbReference type="InterPro" id="IPR001240">
    <property type="entry name" value="PRAI_dom"/>
</dbReference>
<evidence type="ECO:0000256" key="5">
    <source>
        <dbReference type="ARBA" id="ARBA00022605"/>
    </source>
</evidence>
<name>A0A918NKA1_9GAMM</name>
<keyword evidence="6 9" id="KW-0822">Tryptophan biosynthesis</keyword>
<comment type="pathway">
    <text evidence="2 9">Amino-acid biosynthesis; L-tryptophan biosynthesis; L-tryptophan from chorismate: step 3/5.</text>
</comment>
<protein>
    <recommendedName>
        <fullName evidence="4 9">N-(5'-phosphoribosyl)anthranilate isomerase</fullName>
        <shortName evidence="9">PRAI</shortName>
        <ecNumber evidence="3 9">5.3.1.24</ecNumber>
    </recommendedName>
</protein>
<keyword evidence="5 9" id="KW-0028">Amino-acid biosynthesis</keyword>
<organism evidence="11 12">
    <name type="scientific">Saccharospirillum salsuginis</name>
    <dbReference type="NCBI Taxonomy" id="418750"/>
    <lineage>
        <taxon>Bacteria</taxon>
        <taxon>Pseudomonadati</taxon>
        <taxon>Pseudomonadota</taxon>
        <taxon>Gammaproteobacteria</taxon>
        <taxon>Oceanospirillales</taxon>
        <taxon>Saccharospirillaceae</taxon>
        <taxon>Saccharospirillum</taxon>
    </lineage>
</organism>
<dbReference type="GO" id="GO:0004640">
    <property type="term" value="F:phosphoribosylanthranilate isomerase activity"/>
    <property type="evidence" value="ECO:0007669"/>
    <property type="project" value="UniProtKB-UniRule"/>
</dbReference>
<feature type="domain" description="N-(5'phosphoribosyl) anthranilate isomerase (PRAI)" evidence="10">
    <location>
        <begin position="2"/>
        <end position="191"/>
    </location>
</feature>
<dbReference type="HAMAP" id="MF_00135">
    <property type="entry name" value="PRAI"/>
    <property type="match status" value="1"/>
</dbReference>
<dbReference type="InterPro" id="IPR013785">
    <property type="entry name" value="Aldolase_TIM"/>
</dbReference>
<dbReference type="Proteomes" id="UP000626148">
    <property type="component" value="Unassembled WGS sequence"/>
</dbReference>
<evidence type="ECO:0000313" key="11">
    <source>
        <dbReference type="EMBL" id="GGX74449.1"/>
    </source>
</evidence>
<reference evidence="11" key="2">
    <citation type="submission" date="2020-09" db="EMBL/GenBank/DDBJ databases">
        <authorList>
            <person name="Sun Q."/>
            <person name="Kim S."/>
        </authorList>
    </citation>
    <scope>NUCLEOTIDE SEQUENCE</scope>
    <source>
        <strain evidence="11">KCTC 22169</strain>
    </source>
</reference>
<keyword evidence="8 9" id="KW-0413">Isomerase</keyword>
<dbReference type="EMBL" id="BMXR01000018">
    <property type="protein sequence ID" value="GGX74449.1"/>
    <property type="molecule type" value="Genomic_DNA"/>
</dbReference>
<evidence type="ECO:0000256" key="8">
    <source>
        <dbReference type="ARBA" id="ARBA00023235"/>
    </source>
</evidence>
<evidence type="ECO:0000256" key="6">
    <source>
        <dbReference type="ARBA" id="ARBA00022822"/>
    </source>
</evidence>
<dbReference type="InterPro" id="IPR044643">
    <property type="entry name" value="TrpF_fam"/>
</dbReference>
<dbReference type="Gene3D" id="3.20.20.70">
    <property type="entry name" value="Aldolase class I"/>
    <property type="match status" value="1"/>
</dbReference>
<evidence type="ECO:0000256" key="7">
    <source>
        <dbReference type="ARBA" id="ARBA00023141"/>
    </source>
</evidence>
<comment type="catalytic activity">
    <reaction evidence="1 9">
        <text>N-(5-phospho-beta-D-ribosyl)anthranilate = 1-(2-carboxyphenylamino)-1-deoxy-D-ribulose 5-phosphate</text>
        <dbReference type="Rhea" id="RHEA:21540"/>
        <dbReference type="ChEBI" id="CHEBI:18277"/>
        <dbReference type="ChEBI" id="CHEBI:58613"/>
        <dbReference type="EC" id="5.3.1.24"/>
    </reaction>
</comment>
<keyword evidence="12" id="KW-1185">Reference proteome</keyword>
<comment type="caution">
    <text evidence="11">The sequence shown here is derived from an EMBL/GenBank/DDBJ whole genome shotgun (WGS) entry which is preliminary data.</text>
</comment>
<dbReference type="CDD" id="cd00405">
    <property type="entry name" value="PRAI"/>
    <property type="match status" value="1"/>
</dbReference>
<evidence type="ECO:0000256" key="3">
    <source>
        <dbReference type="ARBA" id="ARBA00012572"/>
    </source>
</evidence>
<dbReference type="EC" id="5.3.1.24" evidence="3 9"/>
<proteinExistence type="inferred from homology"/>
<comment type="similarity">
    <text evidence="9">Belongs to the TrpF family.</text>
</comment>
<evidence type="ECO:0000256" key="1">
    <source>
        <dbReference type="ARBA" id="ARBA00001164"/>
    </source>
</evidence>
<evidence type="ECO:0000256" key="4">
    <source>
        <dbReference type="ARBA" id="ARBA00022272"/>
    </source>
</evidence>
<evidence type="ECO:0000256" key="9">
    <source>
        <dbReference type="HAMAP-Rule" id="MF_00135"/>
    </source>
</evidence>
<dbReference type="PANTHER" id="PTHR42894:SF1">
    <property type="entry name" value="N-(5'-PHOSPHORIBOSYL)ANTHRANILATE ISOMERASE"/>
    <property type="match status" value="1"/>
</dbReference>
<dbReference type="NCBIfam" id="NF002298">
    <property type="entry name" value="PRK01222.1-4"/>
    <property type="match status" value="1"/>
</dbReference>